<comment type="caution">
    <text evidence="1">The sequence shown here is derived from an EMBL/GenBank/DDBJ whole genome shotgun (WGS) entry which is preliminary data.</text>
</comment>
<gene>
    <name evidence="1" type="ORF">J4730_12155</name>
</gene>
<proteinExistence type="predicted"/>
<organism evidence="1 2">
    <name type="scientific">Klebsiella pneumoniae</name>
    <dbReference type="NCBI Taxonomy" id="573"/>
    <lineage>
        <taxon>Bacteria</taxon>
        <taxon>Pseudomonadati</taxon>
        <taxon>Pseudomonadota</taxon>
        <taxon>Gammaproteobacteria</taxon>
        <taxon>Enterobacterales</taxon>
        <taxon>Enterobacteriaceae</taxon>
        <taxon>Klebsiella/Raoultella group</taxon>
        <taxon>Klebsiella</taxon>
        <taxon>Klebsiella pneumoniae complex</taxon>
    </lineage>
</organism>
<dbReference type="SUPFAM" id="SSF52540">
    <property type="entry name" value="P-loop containing nucleoside triphosphate hydrolases"/>
    <property type="match status" value="1"/>
</dbReference>
<reference evidence="1" key="1">
    <citation type="submission" date="2021-03" db="EMBL/GenBank/DDBJ databases">
        <title>Molecular epidemiology and mechanisms of colistin and carbapenem resistance in Enterobacteriaceae from clinical isolates, the environment and porcine samples in Pretoria, South Africa.</title>
        <authorList>
            <person name="Bogoshi D."/>
            <person name="Mbelle N.M."/>
            <person name="Naidoo V."/>
            <person name="Osei Sekyere J."/>
        </authorList>
    </citation>
    <scope>NUCLEOTIDE SEQUENCE</scope>
    <source>
        <strain evidence="1">C027</strain>
    </source>
</reference>
<evidence type="ECO:0000313" key="2">
    <source>
        <dbReference type="Proteomes" id="UP000664002"/>
    </source>
</evidence>
<dbReference type="Proteomes" id="UP000664002">
    <property type="component" value="Unassembled WGS sequence"/>
</dbReference>
<dbReference type="PANTHER" id="PTHR30121:SF12">
    <property type="entry name" value="TYPE IV SECRETION SYSTEM PROTEIN CAGE"/>
    <property type="match status" value="1"/>
</dbReference>
<dbReference type="EMBL" id="JAGETM010000007">
    <property type="protein sequence ID" value="MBO1997408.1"/>
    <property type="molecule type" value="Genomic_DNA"/>
</dbReference>
<protein>
    <submittedName>
        <fullName evidence="1">Uncharacterized protein</fullName>
    </submittedName>
</protein>
<sequence length="249" mass="29052">MPLDDYQNRLISDAVERLMQRSNRSYPISKLRPLILEPDDTETRRHGLKARLNAWCRREFGWVFDNPDDTFDVDNPDVFGIDGTEFLDNKVLSSAASFYLIYRVTMLADGRRLLIYMDEFWQWINNEAFRDFVYNKLKTARKLDMVLVVATQSPDELIKSPIAAAVREQCATHIYLANPKAKRSEYVDELEVRELYFDKIKAIDPLSRQFTVVKTHRGRGKVMILRLSQDWIWESGVLPTGSQRIETPA</sequence>
<dbReference type="InterPro" id="IPR051162">
    <property type="entry name" value="T4SS_component"/>
</dbReference>
<name>A0A939NIC3_KLEPN</name>
<dbReference type="AlphaFoldDB" id="A0A939NIC3"/>
<dbReference type="InterPro" id="IPR027417">
    <property type="entry name" value="P-loop_NTPase"/>
</dbReference>
<dbReference type="PANTHER" id="PTHR30121">
    <property type="entry name" value="UNCHARACTERIZED PROTEIN YJGR-RELATED"/>
    <property type="match status" value="1"/>
</dbReference>
<accession>A0A939NIC3</accession>
<dbReference type="Gene3D" id="3.40.50.300">
    <property type="entry name" value="P-loop containing nucleotide triphosphate hydrolases"/>
    <property type="match status" value="1"/>
</dbReference>
<evidence type="ECO:0000313" key="1">
    <source>
        <dbReference type="EMBL" id="MBO1997408.1"/>
    </source>
</evidence>